<proteinExistence type="predicted"/>
<evidence type="ECO:0000313" key="2">
    <source>
        <dbReference type="Proteomes" id="UP000295411"/>
    </source>
</evidence>
<accession>A0A4R5TXG3</accession>
<dbReference type="EMBL" id="SMTK01000003">
    <property type="protein sequence ID" value="TDK25852.1"/>
    <property type="molecule type" value="Genomic_DNA"/>
</dbReference>
<protein>
    <submittedName>
        <fullName evidence="1">Uncharacterized protein</fullName>
    </submittedName>
</protein>
<keyword evidence="2" id="KW-1185">Reference proteome</keyword>
<comment type="caution">
    <text evidence="1">The sequence shown here is derived from an EMBL/GenBank/DDBJ whole genome shotgun (WGS) entry which is preliminary data.</text>
</comment>
<organism evidence="1 2">
    <name type="scientific">Arthrobacter crusticola</name>
    <dbReference type="NCBI Taxonomy" id="2547960"/>
    <lineage>
        <taxon>Bacteria</taxon>
        <taxon>Bacillati</taxon>
        <taxon>Actinomycetota</taxon>
        <taxon>Actinomycetes</taxon>
        <taxon>Micrococcales</taxon>
        <taxon>Micrococcaceae</taxon>
        <taxon>Arthrobacter</taxon>
    </lineage>
</organism>
<dbReference type="RefSeq" id="WP_133404082.1">
    <property type="nucleotide sequence ID" value="NZ_SMTK01000003.1"/>
</dbReference>
<reference evidence="1 2" key="1">
    <citation type="submission" date="2019-03" db="EMBL/GenBank/DDBJ databases">
        <title>Arthrobacter sp. nov., an bacterium isolated from biocrust in Mu Us Desert.</title>
        <authorList>
            <person name="Lixiong L."/>
        </authorList>
    </citation>
    <scope>NUCLEOTIDE SEQUENCE [LARGE SCALE GENOMIC DNA]</scope>
    <source>
        <strain evidence="1 2">SLN-3</strain>
    </source>
</reference>
<name>A0A4R5TXG3_9MICC</name>
<sequence length="145" mass="15956">MSVGKNGGPKLVGVALLGYFGSVLYDMMDRLNGPDTPSERRCSIRAGISSWQETGAQVEAGDHEGGADLRCILGAHMDIAHQIDNVDASLFEGAYVLEYPPFAYFKNPGVKMCVAPEEVHELLGYRRKNFDLQVMVMVCEWPFAL</sequence>
<gene>
    <name evidence="1" type="ORF">E2F48_11565</name>
</gene>
<dbReference type="Proteomes" id="UP000295411">
    <property type="component" value="Unassembled WGS sequence"/>
</dbReference>
<evidence type="ECO:0000313" key="1">
    <source>
        <dbReference type="EMBL" id="TDK25852.1"/>
    </source>
</evidence>
<dbReference type="AlphaFoldDB" id="A0A4R5TXG3"/>